<dbReference type="InterPro" id="IPR036457">
    <property type="entry name" value="PPM-type-like_dom_sf"/>
</dbReference>
<dbReference type="CDD" id="cd00143">
    <property type="entry name" value="PP2Cc"/>
    <property type="match status" value="1"/>
</dbReference>
<reference evidence="8" key="1">
    <citation type="submission" date="2022-06" db="EMBL/GenBank/DDBJ databases">
        <title>Sneathiella actinostolidae sp. nov., isolated from a sea anemonein the Western Pacific Ocean.</title>
        <authorList>
            <person name="Wei M.J."/>
        </authorList>
    </citation>
    <scope>NUCLEOTIDE SEQUENCE</scope>
    <source>
        <strain evidence="8">PHK-P5</strain>
    </source>
</reference>
<keyword evidence="5" id="KW-0472">Membrane</keyword>
<keyword evidence="3 8" id="KW-0418">Kinase</keyword>
<dbReference type="PANTHER" id="PTHR43289:SF6">
    <property type="entry name" value="SERINE_THREONINE-PROTEIN KINASE NEKL-3"/>
    <property type="match status" value="1"/>
</dbReference>
<evidence type="ECO:0000256" key="3">
    <source>
        <dbReference type="ARBA" id="ARBA00022777"/>
    </source>
</evidence>
<dbReference type="SUPFAM" id="SSF81606">
    <property type="entry name" value="PP2C-like"/>
    <property type="match status" value="1"/>
</dbReference>
<gene>
    <name evidence="8" type="ORF">NBZ79_03455</name>
</gene>
<dbReference type="Gene3D" id="3.30.200.20">
    <property type="entry name" value="Phosphorylase Kinase, domain 1"/>
    <property type="match status" value="1"/>
</dbReference>
<evidence type="ECO:0000256" key="1">
    <source>
        <dbReference type="ARBA" id="ARBA00022679"/>
    </source>
</evidence>
<feature type="domain" description="PPM-type phosphatase" evidence="7">
    <location>
        <begin position="8"/>
        <end position="236"/>
    </location>
</feature>
<evidence type="ECO:0000256" key="4">
    <source>
        <dbReference type="ARBA" id="ARBA00022840"/>
    </source>
</evidence>
<dbReference type="SMART" id="SM00331">
    <property type="entry name" value="PP2C_SIG"/>
    <property type="match status" value="1"/>
</dbReference>
<feature type="domain" description="Protein kinase" evidence="6">
    <location>
        <begin position="269"/>
        <end position="537"/>
    </location>
</feature>
<sequence>MGNTARISISQCSEAGAKDVNEDSFGVLIPDEPLLTIKGIAMVVADGMSGSNAAKEASESCVKSFLTDYYSTPDSWSVKSSAHNILTALNRWLYGQGYAQHGSNRGMVSTLSALVLKSGIAHVFHVGDTRITRFREDVVEPITNDHRVPGRGDKDYLGRAMGIDLNVEIDYQTILVEAGDIFIFTTDGIHDFVSSSFISKRFRMRGENLNAIARDIVDEALSNDSPDNVTCQIVRIDDVGHEDIDTHTRKLSELPFPPELSSGMVLDGFEIIRDLHVSSRSQVYLATSPHQGVKVAIKTPSVNYVDDPAYLDHFQREEWAAKRINSPYVVKIHDESRPKTFLYYVMEYVEGQTLRQWMRDNPDRELAAIRDILGQVAKGLRAFHRKEMLHQDLKPENIIIDINGTIKIIDFGSVKIAGIEEISSPIMDVEHPGTRSYSAPEFVSEDEGGKAGTKYSDRYSIGVIAYEMLTGKLPYGDGFANHRSLRKLQYKPARRYNPKIPDWIDGALAKSVHLVPAQRYDSLSAFLEDLSNPNPKFTYQDVPLIERDPKNFWKFVAFALLAANLFLLNLLFA</sequence>
<evidence type="ECO:0000259" key="7">
    <source>
        <dbReference type="PROSITE" id="PS51746"/>
    </source>
</evidence>
<keyword evidence="2" id="KW-0547">Nucleotide-binding</keyword>
<dbReference type="Gene3D" id="1.10.510.10">
    <property type="entry name" value="Transferase(Phosphotransferase) domain 1"/>
    <property type="match status" value="1"/>
</dbReference>
<dbReference type="PROSITE" id="PS50011">
    <property type="entry name" value="PROTEIN_KINASE_DOM"/>
    <property type="match status" value="1"/>
</dbReference>
<evidence type="ECO:0000256" key="5">
    <source>
        <dbReference type="SAM" id="Phobius"/>
    </source>
</evidence>
<dbReference type="Pfam" id="PF00069">
    <property type="entry name" value="Pkinase"/>
    <property type="match status" value="1"/>
</dbReference>
<dbReference type="InterPro" id="IPR008271">
    <property type="entry name" value="Ser/Thr_kinase_AS"/>
</dbReference>
<dbReference type="PANTHER" id="PTHR43289">
    <property type="entry name" value="MITOGEN-ACTIVATED PROTEIN KINASE KINASE KINASE 20-RELATED"/>
    <property type="match status" value="1"/>
</dbReference>
<dbReference type="Proteomes" id="UP001056291">
    <property type="component" value="Chromosome"/>
</dbReference>
<dbReference type="Gene3D" id="3.60.40.10">
    <property type="entry name" value="PPM-type phosphatase domain"/>
    <property type="match status" value="1"/>
</dbReference>
<dbReference type="SUPFAM" id="SSF56112">
    <property type="entry name" value="Protein kinase-like (PK-like)"/>
    <property type="match status" value="1"/>
</dbReference>
<accession>A0ABY4W4A8</accession>
<keyword evidence="1" id="KW-0808">Transferase</keyword>
<dbReference type="InterPro" id="IPR000719">
    <property type="entry name" value="Prot_kinase_dom"/>
</dbReference>
<keyword evidence="5" id="KW-1133">Transmembrane helix</keyword>
<dbReference type="InterPro" id="IPR011009">
    <property type="entry name" value="Kinase-like_dom_sf"/>
</dbReference>
<dbReference type="PROSITE" id="PS00108">
    <property type="entry name" value="PROTEIN_KINASE_ST"/>
    <property type="match status" value="1"/>
</dbReference>
<keyword evidence="9" id="KW-1185">Reference proteome</keyword>
<evidence type="ECO:0000313" key="9">
    <source>
        <dbReference type="Proteomes" id="UP001056291"/>
    </source>
</evidence>
<proteinExistence type="predicted"/>
<evidence type="ECO:0000259" key="6">
    <source>
        <dbReference type="PROSITE" id="PS50011"/>
    </source>
</evidence>
<evidence type="ECO:0000313" key="8">
    <source>
        <dbReference type="EMBL" id="USG62031.1"/>
    </source>
</evidence>
<dbReference type="GO" id="GO:0016301">
    <property type="term" value="F:kinase activity"/>
    <property type="evidence" value="ECO:0007669"/>
    <property type="project" value="UniProtKB-KW"/>
</dbReference>
<dbReference type="SMART" id="SM00332">
    <property type="entry name" value="PP2Cc"/>
    <property type="match status" value="1"/>
</dbReference>
<name>A0ABY4W4A8_9PROT</name>
<dbReference type="PROSITE" id="PS51746">
    <property type="entry name" value="PPM_2"/>
    <property type="match status" value="1"/>
</dbReference>
<keyword evidence="5" id="KW-0812">Transmembrane</keyword>
<protein>
    <submittedName>
        <fullName evidence="8">Bifunctional protein-serine/threonine kinase/phosphatase</fullName>
    </submittedName>
</protein>
<dbReference type="SMART" id="SM00220">
    <property type="entry name" value="S_TKc"/>
    <property type="match status" value="1"/>
</dbReference>
<dbReference type="InterPro" id="IPR001932">
    <property type="entry name" value="PPM-type_phosphatase-like_dom"/>
</dbReference>
<dbReference type="EMBL" id="CP098747">
    <property type="protein sequence ID" value="USG62031.1"/>
    <property type="molecule type" value="Genomic_DNA"/>
</dbReference>
<dbReference type="CDD" id="cd14014">
    <property type="entry name" value="STKc_PknB_like"/>
    <property type="match status" value="1"/>
</dbReference>
<dbReference type="Pfam" id="PF13672">
    <property type="entry name" value="PP2C_2"/>
    <property type="match status" value="1"/>
</dbReference>
<feature type="transmembrane region" description="Helical" evidence="5">
    <location>
        <begin position="552"/>
        <end position="572"/>
    </location>
</feature>
<organism evidence="8 9">
    <name type="scientific">Sneathiella marina</name>
    <dbReference type="NCBI Taxonomy" id="2950108"/>
    <lineage>
        <taxon>Bacteria</taxon>
        <taxon>Pseudomonadati</taxon>
        <taxon>Pseudomonadota</taxon>
        <taxon>Alphaproteobacteria</taxon>
        <taxon>Sneathiellales</taxon>
        <taxon>Sneathiellaceae</taxon>
        <taxon>Sneathiella</taxon>
    </lineage>
</organism>
<keyword evidence="4" id="KW-0067">ATP-binding</keyword>
<dbReference type="RefSeq" id="WP_251935564.1">
    <property type="nucleotide sequence ID" value="NZ_CP098747.1"/>
</dbReference>
<evidence type="ECO:0000256" key="2">
    <source>
        <dbReference type="ARBA" id="ARBA00022741"/>
    </source>
</evidence>